<proteinExistence type="predicted"/>
<comment type="caution">
    <text evidence="2">The sequence shown here is derived from an EMBL/GenBank/DDBJ whole genome shotgun (WGS) entry which is preliminary data.</text>
</comment>
<sequence>MEFILVILGIVAALSGLFKDNSDSDSPIPKRRNNPPRPTPTPSGGGGSSSSTWERQNESGSQPSASSIEEQEYEQRKQLAERMNTMPYQSQEPELEHDATIRYDPRKSENGLAVEQEKLKRSMKRSLTRSGVINGVMMSEVLGQPRAVKPYRSIIAQRKNRN</sequence>
<organism evidence="2 3">
    <name type="scientific">Lentibacillus salicampi</name>
    <dbReference type="NCBI Taxonomy" id="175306"/>
    <lineage>
        <taxon>Bacteria</taxon>
        <taxon>Bacillati</taxon>
        <taxon>Bacillota</taxon>
        <taxon>Bacilli</taxon>
        <taxon>Bacillales</taxon>
        <taxon>Bacillaceae</taxon>
        <taxon>Lentibacillus</taxon>
    </lineage>
</organism>
<evidence type="ECO:0000313" key="2">
    <source>
        <dbReference type="EMBL" id="TFJ94078.1"/>
    </source>
</evidence>
<gene>
    <name evidence="2" type="ORF">E4U82_04495</name>
</gene>
<evidence type="ECO:0000256" key="1">
    <source>
        <dbReference type="SAM" id="MobiDB-lite"/>
    </source>
</evidence>
<keyword evidence="3" id="KW-1185">Reference proteome</keyword>
<dbReference type="EMBL" id="SRHY01000003">
    <property type="protein sequence ID" value="TFJ94078.1"/>
    <property type="molecule type" value="Genomic_DNA"/>
</dbReference>
<name>A0A4Y9ADW2_9BACI</name>
<accession>A0A4Y9ADW2</accession>
<feature type="compositionally biased region" description="Basic and acidic residues" evidence="1">
    <location>
        <begin position="94"/>
        <end position="109"/>
    </location>
</feature>
<dbReference type="OrthoDB" id="2692154at2"/>
<dbReference type="AlphaFoldDB" id="A0A4Y9ADW2"/>
<feature type="compositionally biased region" description="Polar residues" evidence="1">
    <location>
        <begin position="58"/>
        <end position="68"/>
    </location>
</feature>
<protein>
    <submittedName>
        <fullName evidence="2">Uncharacterized protein</fullName>
    </submittedName>
</protein>
<dbReference type="RefSeq" id="WP_135108878.1">
    <property type="nucleotide sequence ID" value="NZ_SRHY01000003.1"/>
</dbReference>
<reference evidence="2 3" key="1">
    <citation type="submission" date="2019-03" db="EMBL/GenBank/DDBJ databases">
        <title>Genome sequence of Lentibacillus salicampi ATCC BAA-719.</title>
        <authorList>
            <person name="Maclea K.S."/>
            <person name="Simoes Junior M."/>
        </authorList>
    </citation>
    <scope>NUCLEOTIDE SEQUENCE [LARGE SCALE GENOMIC DNA]</scope>
    <source>
        <strain evidence="2 3">ATCC BAA-719</strain>
    </source>
</reference>
<feature type="region of interest" description="Disordered" evidence="1">
    <location>
        <begin position="17"/>
        <end position="109"/>
    </location>
</feature>
<dbReference type="Proteomes" id="UP000298484">
    <property type="component" value="Unassembled WGS sequence"/>
</dbReference>
<evidence type="ECO:0000313" key="3">
    <source>
        <dbReference type="Proteomes" id="UP000298484"/>
    </source>
</evidence>